<dbReference type="Pfam" id="PF12770">
    <property type="entry name" value="CHAT"/>
    <property type="match status" value="1"/>
</dbReference>
<keyword evidence="1" id="KW-0472">Membrane</keyword>
<feature type="transmembrane region" description="Helical" evidence="1">
    <location>
        <begin position="369"/>
        <end position="390"/>
    </location>
</feature>
<accession>A0A8J6XB45</accession>
<comment type="caution">
    <text evidence="3">The sequence shown here is derived from an EMBL/GenBank/DDBJ whole genome shotgun (WGS) entry which is preliminary data.</text>
</comment>
<evidence type="ECO:0000313" key="3">
    <source>
        <dbReference type="EMBL" id="MBD2771324.1"/>
    </source>
</evidence>
<feature type="transmembrane region" description="Helical" evidence="1">
    <location>
        <begin position="694"/>
        <end position="711"/>
    </location>
</feature>
<keyword evidence="1" id="KW-0812">Transmembrane</keyword>
<dbReference type="RefSeq" id="WP_190825621.1">
    <property type="nucleotide sequence ID" value="NZ_CAWPPI010000017.1"/>
</dbReference>
<keyword evidence="1" id="KW-1133">Transmembrane helix</keyword>
<proteinExistence type="predicted"/>
<name>A0A8J6XB45_9CYAN</name>
<dbReference type="AlphaFoldDB" id="A0A8J6XB45"/>
<feature type="domain" description="CHASE2" evidence="2">
    <location>
        <begin position="392"/>
        <end position="707"/>
    </location>
</feature>
<dbReference type="SMART" id="SM01080">
    <property type="entry name" value="CHASE2"/>
    <property type="match status" value="1"/>
</dbReference>
<sequence length="768" mass="88271">MSKRVILKLDGSLEQGFKVTLEVGEEGQVHFSETTGNLPPNPKLLQCLDLWQQNYRQILESTRITLQKVKIQTSSLSQIDTCRRFAKDLQTCFKQWLESAEFQNVEKRLREVSNQEEAIRVLIRTPDHRLHKLPWHFWEFIERYSQSEIAFSTQLGQINFSKPREKVQVLAILGNSKGIDTETDRKMLQELPNAEVTFLVEPSRQQINDLLWDRSWDIFFFAGHSETNENQGRIYINRQDSLTLDELKYSLRQAIKNGLQLAIFNSCDGLGLAYELEQLHLPQLIVMRLPVPDQIAHEFLKNFLNAFAHGDSLYVAQRKARERLQGMEDKFPCASWLPIIFQNPTVVPPTWETLSNPPKSKKFKKWRQVGALCAASVVVTGLVMGVRFLGMLEGLELPAYDQMMQMRPQEPPDDKFVIIKVTEDDFKLPEQKDRLGSLSDRGLDLVLKKLNPHEPRVIGLDIFRDFKANPKYKDLANNLRQNNFIGTCFVGDSKARIGVSPPPKFTRAQIGYADVYPDRPYNIMRRAVLAMKPELTDPCQAEYSLSFKIAQTYLKKEGIELKFTPKQYLQLGKAVFEPLENHSNGYQKLDDYGHQILINYRSVNNSPLNLTQNIFTLKQLLRDEVPLDVVKDKVVLIGVDAIGSAKDHFLTPYNQDKQELLPGVILHAQIASQIIHAALGDRPLLRVWSVETEVFWIWTWSLLGGLLVWQLRRTPVYLALAASLSLLLLYALCYTFLAYKSTWIPFVPTAIVFVVTGCCFFNYHNPKM</sequence>
<dbReference type="InterPro" id="IPR024983">
    <property type="entry name" value="CHAT_dom"/>
</dbReference>
<organism evidence="3 4">
    <name type="scientific">Iningainema tapete BLCC-T55</name>
    <dbReference type="NCBI Taxonomy" id="2748662"/>
    <lineage>
        <taxon>Bacteria</taxon>
        <taxon>Bacillati</taxon>
        <taxon>Cyanobacteriota</taxon>
        <taxon>Cyanophyceae</taxon>
        <taxon>Nostocales</taxon>
        <taxon>Scytonemataceae</taxon>
        <taxon>Iningainema tapete</taxon>
    </lineage>
</organism>
<keyword evidence="4" id="KW-1185">Reference proteome</keyword>
<dbReference type="Pfam" id="PF05226">
    <property type="entry name" value="CHASE2"/>
    <property type="match status" value="1"/>
</dbReference>
<evidence type="ECO:0000256" key="1">
    <source>
        <dbReference type="SAM" id="Phobius"/>
    </source>
</evidence>
<gene>
    <name evidence="3" type="ORF">ICL16_04100</name>
</gene>
<dbReference type="EMBL" id="JACXAE010000017">
    <property type="protein sequence ID" value="MBD2771324.1"/>
    <property type="molecule type" value="Genomic_DNA"/>
</dbReference>
<feature type="transmembrane region" description="Helical" evidence="1">
    <location>
        <begin position="718"/>
        <end position="737"/>
    </location>
</feature>
<protein>
    <submittedName>
        <fullName evidence="3">CHASE2 domain-containing protein</fullName>
    </submittedName>
</protein>
<evidence type="ECO:0000259" key="2">
    <source>
        <dbReference type="SMART" id="SM01080"/>
    </source>
</evidence>
<evidence type="ECO:0000313" key="4">
    <source>
        <dbReference type="Proteomes" id="UP000629098"/>
    </source>
</evidence>
<dbReference type="Proteomes" id="UP000629098">
    <property type="component" value="Unassembled WGS sequence"/>
</dbReference>
<dbReference type="InterPro" id="IPR007890">
    <property type="entry name" value="CHASE2"/>
</dbReference>
<reference evidence="3" key="1">
    <citation type="submission" date="2020-09" db="EMBL/GenBank/DDBJ databases">
        <title>Iningainema tapete sp. nov. (Scytonemataceae, Cyanobacteria) from greenhouses in central Florida (USA) produces two types of nodularin with biosynthetic potential for microcystin-LR and anabaenopeptins.</title>
        <authorList>
            <person name="Berthold D.E."/>
            <person name="Lefler F.W."/>
            <person name="Huang I.-S."/>
            <person name="Abdulla H."/>
            <person name="Zimba P.V."/>
            <person name="Laughinghouse H.D. IV."/>
        </authorList>
    </citation>
    <scope>NUCLEOTIDE SEQUENCE</scope>
    <source>
        <strain evidence="3">BLCCT55</strain>
    </source>
</reference>
<feature type="transmembrane region" description="Helical" evidence="1">
    <location>
        <begin position="743"/>
        <end position="763"/>
    </location>
</feature>